<evidence type="ECO:0000313" key="1">
    <source>
        <dbReference type="EMBL" id="KAK4421727.1"/>
    </source>
</evidence>
<keyword evidence="2" id="KW-1185">Reference proteome</keyword>
<name>A0AAE2CGZ2_9LAMI</name>
<dbReference type="AlphaFoldDB" id="A0AAE2CGZ2"/>
<sequence>MSRNYVILAQLYVNPSDGATLVMTLGYLNPATLDRTGGKRLQTDDVCSFVVTILQMILKSSDAMKFNYEANLDVSVSHWAFEVYNEKWSFMDEKLMSTGYSPESAKLVWNVVQEVIKSLKKASTTTKTIWEDLSTSIVCGK</sequence>
<protein>
    <submittedName>
        <fullName evidence="1">Uncharacterized protein</fullName>
    </submittedName>
</protein>
<accession>A0AAE2CGZ2</accession>
<proteinExistence type="predicted"/>
<gene>
    <name evidence="1" type="ORF">Salat_2123300</name>
</gene>
<comment type="caution">
    <text evidence="1">The sequence shown here is derived from an EMBL/GenBank/DDBJ whole genome shotgun (WGS) entry which is preliminary data.</text>
</comment>
<reference evidence="1" key="1">
    <citation type="submission" date="2020-06" db="EMBL/GenBank/DDBJ databases">
        <authorList>
            <person name="Li T."/>
            <person name="Hu X."/>
            <person name="Zhang T."/>
            <person name="Song X."/>
            <person name="Zhang H."/>
            <person name="Dai N."/>
            <person name="Sheng W."/>
            <person name="Hou X."/>
            <person name="Wei L."/>
        </authorList>
    </citation>
    <scope>NUCLEOTIDE SEQUENCE</scope>
    <source>
        <strain evidence="1">3651</strain>
        <tissue evidence="1">Leaf</tissue>
    </source>
</reference>
<evidence type="ECO:0000313" key="2">
    <source>
        <dbReference type="Proteomes" id="UP001293254"/>
    </source>
</evidence>
<reference evidence="1" key="2">
    <citation type="journal article" date="2024" name="Plant">
        <title>Genomic evolution and insights into agronomic trait innovations of Sesamum species.</title>
        <authorList>
            <person name="Miao H."/>
            <person name="Wang L."/>
            <person name="Qu L."/>
            <person name="Liu H."/>
            <person name="Sun Y."/>
            <person name="Le M."/>
            <person name="Wang Q."/>
            <person name="Wei S."/>
            <person name="Zheng Y."/>
            <person name="Lin W."/>
            <person name="Duan Y."/>
            <person name="Cao H."/>
            <person name="Xiong S."/>
            <person name="Wang X."/>
            <person name="Wei L."/>
            <person name="Li C."/>
            <person name="Ma Q."/>
            <person name="Ju M."/>
            <person name="Zhao R."/>
            <person name="Li G."/>
            <person name="Mu C."/>
            <person name="Tian Q."/>
            <person name="Mei H."/>
            <person name="Zhang T."/>
            <person name="Gao T."/>
            <person name="Zhang H."/>
        </authorList>
    </citation>
    <scope>NUCLEOTIDE SEQUENCE</scope>
    <source>
        <strain evidence="1">3651</strain>
    </source>
</reference>
<dbReference type="Proteomes" id="UP001293254">
    <property type="component" value="Unassembled WGS sequence"/>
</dbReference>
<organism evidence="1 2">
    <name type="scientific">Sesamum alatum</name>
    <dbReference type="NCBI Taxonomy" id="300844"/>
    <lineage>
        <taxon>Eukaryota</taxon>
        <taxon>Viridiplantae</taxon>
        <taxon>Streptophyta</taxon>
        <taxon>Embryophyta</taxon>
        <taxon>Tracheophyta</taxon>
        <taxon>Spermatophyta</taxon>
        <taxon>Magnoliopsida</taxon>
        <taxon>eudicotyledons</taxon>
        <taxon>Gunneridae</taxon>
        <taxon>Pentapetalae</taxon>
        <taxon>asterids</taxon>
        <taxon>lamiids</taxon>
        <taxon>Lamiales</taxon>
        <taxon>Pedaliaceae</taxon>
        <taxon>Sesamum</taxon>
    </lineage>
</organism>
<dbReference type="EMBL" id="JACGWO010000008">
    <property type="protein sequence ID" value="KAK4421727.1"/>
    <property type="molecule type" value="Genomic_DNA"/>
</dbReference>